<accession>A0A2T1ENN6</accession>
<dbReference type="InterPro" id="IPR035897">
    <property type="entry name" value="Toll_tir_struct_dom_sf"/>
</dbReference>
<dbReference type="OrthoDB" id="444941at2"/>
<dbReference type="Pfam" id="PF05226">
    <property type="entry name" value="CHASE2"/>
    <property type="match status" value="1"/>
</dbReference>
<keyword evidence="4" id="KW-1185">Reference proteome</keyword>
<evidence type="ECO:0000313" key="4">
    <source>
        <dbReference type="Proteomes" id="UP000239576"/>
    </source>
</evidence>
<evidence type="ECO:0000256" key="1">
    <source>
        <dbReference type="SAM" id="Phobius"/>
    </source>
</evidence>
<proteinExistence type="predicted"/>
<dbReference type="Proteomes" id="UP000239576">
    <property type="component" value="Unassembled WGS sequence"/>
</dbReference>
<feature type="transmembrane region" description="Helical" evidence="1">
    <location>
        <begin position="607"/>
        <end position="628"/>
    </location>
</feature>
<evidence type="ECO:0000313" key="3">
    <source>
        <dbReference type="EMBL" id="PSB34360.1"/>
    </source>
</evidence>
<evidence type="ECO:0000259" key="2">
    <source>
        <dbReference type="PROSITE" id="PS50104"/>
    </source>
</evidence>
<keyword evidence="1" id="KW-0472">Membrane</keyword>
<dbReference type="InterPro" id="IPR000157">
    <property type="entry name" value="TIR_dom"/>
</dbReference>
<keyword evidence="1" id="KW-0812">Transmembrane</keyword>
<dbReference type="InterPro" id="IPR007890">
    <property type="entry name" value="CHASE2"/>
</dbReference>
<dbReference type="RefSeq" id="WP_106254735.1">
    <property type="nucleotide sequence ID" value="NZ_CAWNSW010000073.1"/>
</dbReference>
<dbReference type="EMBL" id="PVWK01000014">
    <property type="protein sequence ID" value="PSB34360.1"/>
    <property type="molecule type" value="Genomic_DNA"/>
</dbReference>
<reference evidence="4" key="1">
    <citation type="submission" date="2018-02" db="EMBL/GenBank/DDBJ databases">
        <authorList>
            <person name="Moore K."/>
            <person name="Momper L."/>
        </authorList>
    </citation>
    <scope>NUCLEOTIDE SEQUENCE [LARGE SCALE GENOMIC DNA]</scope>
    <source>
        <strain evidence="4">ULC18</strain>
    </source>
</reference>
<dbReference type="Gene3D" id="3.40.50.10140">
    <property type="entry name" value="Toll/interleukin-1 receptor homology (TIR) domain"/>
    <property type="match status" value="1"/>
</dbReference>
<sequence length="652" mass="73490">MTDVFISYSRRDKEFVQTLHAALKANNRDTWIDWEAIPLTTDWWLEIQSGIEAADTFIFVISPDSIASTVCNQEIDHAVRHNKRLLPIVHREVDMKEVRTALAKHNALFFRDVDDFDTAFALLLKGLDTDLKHVRMHTRLLVRAIEWDRESRDSSFLLRDRDLDMSEHWLEQAVDKDPPPTDRQIQYITASQQLRRQQEAYDASYKRAEQELKRALVYRRPTLRIVFWSSVTVTALLFLVRFLGLLQPLELAAYDQLMRLRPSEGKDKRFVIVEVTDADIQKELKERGTALSDASLDRLLAKLQLYQPRLIGLDLYRDFASNRTTLTTQLRQNNRLYGLCKVAETDAQGNVTSAAGTAPPSGMPPERVGFSDVVDDDGGIIRRQLLLQAKVPGSQCDSDYAFSLLLAKRYLELEPGAKQQDRIPLPDPMALDGDALKLGDTTFKRLQAFTGGYQYVDDASYQILLNYRAYTDNVKGPFDRISLGQMLNGTIDPNLIKDKLVLIGVTSQESVKDYKATPFGAGSQELPGVVLQAHMTSQLLSAALERRPLLWVWTLWGEALWMFGWALVGGFLAWQFQRWPLLGGSVVVAIVGLTGICFVLLTQAGWVPLVPSMLSLVGTSGLLVYIAFRRPQPIAALAAPKEPASSATNRLL</sequence>
<dbReference type="SMART" id="SM01080">
    <property type="entry name" value="CHASE2"/>
    <property type="match status" value="1"/>
</dbReference>
<organism evidence="3 4">
    <name type="scientific">Stenomitos frigidus ULC18</name>
    <dbReference type="NCBI Taxonomy" id="2107698"/>
    <lineage>
        <taxon>Bacteria</taxon>
        <taxon>Bacillati</taxon>
        <taxon>Cyanobacteriota</taxon>
        <taxon>Cyanophyceae</taxon>
        <taxon>Leptolyngbyales</taxon>
        <taxon>Leptolyngbyaceae</taxon>
        <taxon>Stenomitos</taxon>
    </lineage>
</organism>
<dbReference type="AlphaFoldDB" id="A0A2T1ENN6"/>
<dbReference type="Pfam" id="PF13676">
    <property type="entry name" value="TIR_2"/>
    <property type="match status" value="1"/>
</dbReference>
<gene>
    <name evidence="3" type="ORF">C7B82_02510</name>
</gene>
<feature type="transmembrane region" description="Helical" evidence="1">
    <location>
        <begin position="550"/>
        <end position="574"/>
    </location>
</feature>
<protein>
    <recommendedName>
        <fullName evidence="2">TIR domain-containing protein</fullName>
    </recommendedName>
</protein>
<dbReference type="PROSITE" id="PS50104">
    <property type="entry name" value="TIR"/>
    <property type="match status" value="1"/>
</dbReference>
<keyword evidence="1" id="KW-1133">Transmembrane helix</keyword>
<feature type="domain" description="TIR" evidence="2">
    <location>
        <begin position="1"/>
        <end position="128"/>
    </location>
</feature>
<dbReference type="GO" id="GO:0007165">
    <property type="term" value="P:signal transduction"/>
    <property type="evidence" value="ECO:0007669"/>
    <property type="project" value="InterPro"/>
</dbReference>
<feature type="transmembrane region" description="Helical" evidence="1">
    <location>
        <begin position="225"/>
        <end position="246"/>
    </location>
</feature>
<name>A0A2T1ENN6_9CYAN</name>
<feature type="transmembrane region" description="Helical" evidence="1">
    <location>
        <begin position="581"/>
        <end position="601"/>
    </location>
</feature>
<dbReference type="SMART" id="SM00255">
    <property type="entry name" value="TIR"/>
    <property type="match status" value="1"/>
</dbReference>
<reference evidence="3 4" key="2">
    <citation type="submission" date="2018-03" db="EMBL/GenBank/DDBJ databases">
        <title>The ancient ancestry and fast evolution of plastids.</title>
        <authorList>
            <person name="Moore K.R."/>
            <person name="Magnabosco C."/>
            <person name="Momper L."/>
            <person name="Gold D.A."/>
            <person name="Bosak T."/>
            <person name="Fournier G.P."/>
        </authorList>
    </citation>
    <scope>NUCLEOTIDE SEQUENCE [LARGE SCALE GENOMIC DNA]</scope>
    <source>
        <strain evidence="3 4">ULC18</strain>
    </source>
</reference>
<comment type="caution">
    <text evidence="3">The sequence shown here is derived from an EMBL/GenBank/DDBJ whole genome shotgun (WGS) entry which is preliminary data.</text>
</comment>
<dbReference type="SUPFAM" id="SSF52200">
    <property type="entry name" value="Toll/Interleukin receptor TIR domain"/>
    <property type="match status" value="1"/>
</dbReference>